<dbReference type="AlphaFoldDB" id="A0A7W6E630"/>
<feature type="transmembrane region" description="Helical" evidence="7">
    <location>
        <begin position="381"/>
        <end position="402"/>
    </location>
</feature>
<dbReference type="PANTHER" id="PTHR43549:SF3">
    <property type="entry name" value="MULTIDRUG RESISTANCE PROTEIN YPNP-RELATED"/>
    <property type="match status" value="1"/>
</dbReference>
<reference evidence="8 9" key="1">
    <citation type="submission" date="2020-08" db="EMBL/GenBank/DDBJ databases">
        <title>Genomic Encyclopedia of Type Strains, Phase IV (KMG-IV): sequencing the most valuable type-strain genomes for metagenomic binning, comparative biology and taxonomic classification.</title>
        <authorList>
            <person name="Goeker M."/>
        </authorList>
    </citation>
    <scope>NUCLEOTIDE SEQUENCE [LARGE SCALE GENOMIC DNA]</scope>
    <source>
        <strain evidence="8 9">DSM 102234</strain>
    </source>
</reference>
<evidence type="ECO:0000256" key="1">
    <source>
        <dbReference type="ARBA" id="ARBA00004429"/>
    </source>
</evidence>
<name>A0A7W6E630_9RHOB</name>
<dbReference type="GO" id="GO:0042910">
    <property type="term" value="F:xenobiotic transmembrane transporter activity"/>
    <property type="evidence" value="ECO:0007669"/>
    <property type="project" value="InterPro"/>
</dbReference>
<dbReference type="EMBL" id="JACIEI010000014">
    <property type="protein sequence ID" value="MBB3995437.1"/>
    <property type="molecule type" value="Genomic_DNA"/>
</dbReference>
<keyword evidence="2" id="KW-0813">Transport</keyword>
<sequence>MTDTANRNAARADAASSARAARTHALLTAPIGPTLMALATPNVLAMLVQAAQSIAEAYFASLMGVTVLAGLALVFPLMMLTQMLSAGAMGGAISAAVARALGAKDPERAATLAFTAWIIAVCVALIMAVTMLLFGRVIFSALGGGSEAVDAAATYATVFFPGCVAIWLCHSSLSIIRGTGDMQMPSLLLLLVSIISIPFSGVFALGWWVFPAFGIAGLPLGLIAAYGIGAVIAIGYIAAGRTGLEFKGAFARIDMSMFRDIMKVGTIASVNTLMTVLTVVLMVGMVGQYGEAALAGYGLGARLEFLMIPIIFGTGAAMTAMVGANVGAGQIDRALRVAWTGSVASALIVGCIGMVLALFPNLWLNIFLDPSETAALEVGRAYFRIVAPFYPFFGLGLALYFASQGAGKMLWPLIGSICRIGVAVGGAALFTSITLWGVNGVFAAIAFAMLVYGIVIGMAIWRTRWS</sequence>
<dbReference type="InterPro" id="IPR052031">
    <property type="entry name" value="Membrane_Transporter-Flippase"/>
</dbReference>
<evidence type="ECO:0000313" key="8">
    <source>
        <dbReference type="EMBL" id="MBB3995437.1"/>
    </source>
</evidence>
<feature type="transmembrane region" description="Helical" evidence="7">
    <location>
        <begin position="25"/>
        <end position="45"/>
    </location>
</feature>
<evidence type="ECO:0000256" key="5">
    <source>
        <dbReference type="ARBA" id="ARBA00022989"/>
    </source>
</evidence>
<feature type="transmembrane region" description="Helical" evidence="7">
    <location>
        <begin position="114"/>
        <end position="139"/>
    </location>
</feature>
<keyword evidence="5 7" id="KW-1133">Transmembrane helix</keyword>
<feature type="transmembrane region" description="Helical" evidence="7">
    <location>
        <begin position="57"/>
        <end position="77"/>
    </location>
</feature>
<evidence type="ECO:0000256" key="7">
    <source>
        <dbReference type="SAM" id="Phobius"/>
    </source>
</evidence>
<protein>
    <submittedName>
        <fullName evidence="8">Putative MATE family efflux protein</fullName>
    </submittedName>
</protein>
<feature type="transmembrane region" description="Helical" evidence="7">
    <location>
        <begin position="151"/>
        <end position="176"/>
    </location>
</feature>
<organism evidence="8 9">
    <name type="scientific">Sulfitobacter undariae</name>
    <dbReference type="NCBI Taxonomy" id="1563671"/>
    <lineage>
        <taxon>Bacteria</taxon>
        <taxon>Pseudomonadati</taxon>
        <taxon>Pseudomonadota</taxon>
        <taxon>Alphaproteobacteria</taxon>
        <taxon>Rhodobacterales</taxon>
        <taxon>Roseobacteraceae</taxon>
        <taxon>Sulfitobacter</taxon>
    </lineage>
</organism>
<comment type="caution">
    <text evidence="8">The sequence shown here is derived from an EMBL/GenBank/DDBJ whole genome shotgun (WGS) entry which is preliminary data.</text>
</comment>
<dbReference type="PANTHER" id="PTHR43549">
    <property type="entry name" value="MULTIDRUG RESISTANCE PROTEIN YPNP-RELATED"/>
    <property type="match status" value="1"/>
</dbReference>
<evidence type="ECO:0000256" key="3">
    <source>
        <dbReference type="ARBA" id="ARBA00022475"/>
    </source>
</evidence>
<proteinExistence type="predicted"/>
<dbReference type="GO" id="GO:0015297">
    <property type="term" value="F:antiporter activity"/>
    <property type="evidence" value="ECO:0007669"/>
    <property type="project" value="InterPro"/>
</dbReference>
<keyword evidence="9" id="KW-1185">Reference proteome</keyword>
<keyword evidence="6 7" id="KW-0472">Membrane</keyword>
<keyword evidence="4 7" id="KW-0812">Transmembrane</keyword>
<evidence type="ECO:0000313" key="9">
    <source>
        <dbReference type="Proteomes" id="UP000530268"/>
    </source>
</evidence>
<feature type="transmembrane region" description="Helical" evidence="7">
    <location>
        <begin position="409"/>
        <end position="435"/>
    </location>
</feature>
<feature type="transmembrane region" description="Helical" evidence="7">
    <location>
        <begin position="441"/>
        <end position="461"/>
    </location>
</feature>
<feature type="transmembrane region" description="Helical" evidence="7">
    <location>
        <begin position="188"/>
        <end position="210"/>
    </location>
</feature>
<dbReference type="PIRSF" id="PIRSF006603">
    <property type="entry name" value="DinF"/>
    <property type="match status" value="1"/>
</dbReference>
<accession>A0A7W6E630</accession>
<evidence type="ECO:0000256" key="2">
    <source>
        <dbReference type="ARBA" id="ARBA00022448"/>
    </source>
</evidence>
<dbReference type="InterPro" id="IPR002528">
    <property type="entry name" value="MATE_fam"/>
</dbReference>
<dbReference type="InterPro" id="IPR048279">
    <property type="entry name" value="MdtK-like"/>
</dbReference>
<dbReference type="RefSeq" id="WP_184567356.1">
    <property type="nucleotide sequence ID" value="NZ_JACIEI010000014.1"/>
</dbReference>
<comment type="subcellular location">
    <subcellularLocation>
        <location evidence="1">Cell inner membrane</location>
        <topology evidence="1">Multi-pass membrane protein</topology>
    </subcellularLocation>
</comment>
<dbReference type="Pfam" id="PF01554">
    <property type="entry name" value="MatE"/>
    <property type="match status" value="2"/>
</dbReference>
<dbReference type="GO" id="GO:0005886">
    <property type="term" value="C:plasma membrane"/>
    <property type="evidence" value="ECO:0007669"/>
    <property type="project" value="UniProtKB-SubCell"/>
</dbReference>
<feature type="transmembrane region" description="Helical" evidence="7">
    <location>
        <begin position="338"/>
        <end position="361"/>
    </location>
</feature>
<feature type="transmembrane region" description="Helical" evidence="7">
    <location>
        <begin position="306"/>
        <end position="326"/>
    </location>
</feature>
<dbReference type="Proteomes" id="UP000530268">
    <property type="component" value="Unassembled WGS sequence"/>
</dbReference>
<evidence type="ECO:0000256" key="6">
    <source>
        <dbReference type="ARBA" id="ARBA00023136"/>
    </source>
</evidence>
<feature type="transmembrane region" description="Helical" evidence="7">
    <location>
        <begin position="261"/>
        <end position="286"/>
    </location>
</feature>
<evidence type="ECO:0000256" key="4">
    <source>
        <dbReference type="ARBA" id="ARBA00022692"/>
    </source>
</evidence>
<feature type="transmembrane region" description="Helical" evidence="7">
    <location>
        <begin position="216"/>
        <end position="240"/>
    </location>
</feature>
<gene>
    <name evidence="8" type="ORF">GGR95_003093</name>
</gene>
<keyword evidence="3" id="KW-1003">Cell membrane</keyword>